<protein>
    <submittedName>
        <fullName evidence="2">DegV family protein</fullName>
    </submittedName>
</protein>
<name>A0AAX2ZCL7_9FIRM</name>
<dbReference type="AlphaFoldDB" id="A0AAX2ZCL7"/>
<reference evidence="2 3" key="1">
    <citation type="journal article" date="2023" name="Int. J. Syst. Evol. Microbiol.">
        <title>Terrisporobacter hibernicus sp. nov., isolated from bovine faeces in Northern Ireland.</title>
        <authorList>
            <person name="Mitchell M."/>
            <person name="Nguyen S.V."/>
            <person name="Connor M."/>
            <person name="Fairley D.J."/>
            <person name="Donoghue O."/>
            <person name="Marshall H."/>
            <person name="Koolman L."/>
            <person name="McMullan G."/>
            <person name="Schaffer K.E."/>
            <person name="McGrath J.W."/>
            <person name="Fanning S."/>
        </authorList>
    </citation>
    <scope>NUCLEOTIDE SEQUENCE [LARGE SCALE GENOMIC DNA]</scope>
    <source>
        <strain evidence="2 3">MCA3</strain>
    </source>
</reference>
<evidence type="ECO:0000256" key="1">
    <source>
        <dbReference type="ARBA" id="ARBA00023121"/>
    </source>
</evidence>
<dbReference type="KEGG" id="tem:JW646_15185"/>
<dbReference type="InterPro" id="IPR003797">
    <property type="entry name" value="DegV"/>
</dbReference>
<dbReference type="PANTHER" id="PTHR33434">
    <property type="entry name" value="DEGV DOMAIN-CONTAINING PROTEIN DR_1986-RELATED"/>
    <property type="match status" value="1"/>
</dbReference>
<dbReference type="NCBIfam" id="TIGR00762">
    <property type="entry name" value="DegV"/>
    <property type="match status" value="1"/>
</dbReference>
<dbReference type="RefSeq" id="WP_074915582.1">
    <property type="nucleotide sequence ID" value="NZ_CP081135.1"/>
</dbReference>
<accession>A0AAX2ZCL7</accession>
<evidence type="ECO:0000313" key="2">
    <source>
        <dbReference type="EMBL" id="UEL46967.1"/>
    </source>
</evidence>
<dbReference type="GO" id="GO:0008289">
    <property type="term" value="F:lipid binding"/>
    <property type="evidence" value="ECO:0007669"/>
    <property type="project" value="UniProtKB-KW"/>
</dbReference>
<dbReference type="Pfam" id="PF02645">
    <property type="entry name" value="DegV"/>
    <property type="match status" value="1"/>
</dbReference>
<sequence length="280" mass="31270">MKIKILCDSMCDIPEEIKQKDFLDMIPLTISINGKEYKDGIDFTKQEFYKVLDSSEILPKTSQVTYIQFKEAFEKYVNEGYDVICLTGSSKTSGTYQSAMMAKNDVAGNIYVFDTLFLSLGSGQYVIKACELVENSDLPANEIFNKLEDIRESVNLFFVPFTLDYLKESGRLPSVVSFVGNMLNIKPICTMEEGKNKIVTKVRGAKQVASKLVDMILEVNDNNLESKVLTIGYGSNESDFEKLKEEVAKRIKAKEVFITRGGSCICAHTGPEILAISSSN</sequence>
<keyword evidence="1" id="KW-0446">Lipid-binding</keyword>
<dbReference type="PANTHER" id="PTHR33434:SF2">
    <property type="entry name" value="FATTY ACID-BINDING PROTEIN TM_1468"/>
    <property type="match status" value="1"/>
</dbReference>
<organism evidence="2 3">
    <name type="scientific">Terrisporobacter hibernicus</name>
    <dbReference type="NCBI Taxonomy" id="2813371"/>
    <lineage>
        <taxon>Bacteria</taxon>
        <taxon>Bacillati</taxon>
        <taxon>Bacillota</taxon>
        <taxon>Clostridia</taxon>
        <taxon>Peptostreptococcales</taxon>
        <taxon>Peptostreptococcaceae</taxon>
        <taxon>Terrisporobacter</taxon>
    </lineage>
</organism>
<dbReference type="Gene3D" id="3.30.1180.10">
    <property type="match status" value="1"/>
</dbReference>
<dbReference type="PROSITE" id="PS51482">
    <property type="entry name" value="DEGV"/>
    <property type="match status" value="1"/>
</dbReference>
<dbReference type="InterPro" id="IPR043168">
    <property type="entry name" value="DegV_C"/>
</dbReference>
<proteinExistence type="predicted"/>
<dbReference type="Proteomes" id="UP001198983">
    <property type="component" value="Chromosome"/>
</dbReference>
<dbReference type="SUPFAM" id="SSF82549">
    <property type="entry name" value="DAK1/DegV-like"/>
    <property type="match status" value="1"/>
</dbReference>
<gene>
    <name evidence="2" type="ORF">JW646_15185</name>
</gene>
<dbReference type="EMBL" id="CP081135">
    <property type="protein sequence ID" value="UEL46967.1"/>
    <property type="molecule type" value="Genomic_DNA"/>
</dbReference>
<dbReference type="Gene3D" id="3.40.50.10170">
    <property type="match status" value="1"/>
</dbReference>
<evidence type="ECO:0000313" key="3">
    <source>
        <dbReference type="Proteomes" id="UP001198983"/>
    </source>
</evidence>
<keyword evidence="3" id="KW-1185">Reference proteome</keyword>
<dbReference type="InterPro" id="IPR050270">
    <property type="entry name" value="DegV_domain_contain"/>
</dbReference>